<evidence type="ECO:0000313" key="2">
    <source>
        <dbReference type="Proteomes" id="UP000515158"/>
    </source>
</evidence>
<gene>
    <name evidence="3" type="primary">LOC117645172</name>
</gene>
<evidence type="ECO:0000313" key="3">
    <source>
        <dbReference type="RefSeq" id="XP_034241049.1"/>
    </source>
</evidence>
<dbReference type="OrthoDB" id="10486435at2759"/>
<dbReference type="RefSeq" id="XP_034241049.1">
    <property type="nucleotide sequence ID" value="XM_034385158.1"/>
</dbReference>
<organism evidence="3">
    <name type="scientific">Thrips palmi</name>
    <name type="common">Melon thrips</name>
    <dbReference type="NCBI Taxonomy" id="161013"/>
    <lineage>
        <taxon>Eukaryota</taxon>
        <taxon>Metazoa</taxon>
        <taxon>Ecdysozoa</taxon>
        <taxon>Arthropoda</taxon>
        <taxon>Hexapoda</taxon>
        <taxon>Insecta</taxon>
        <taxon>Pterygota</taxon>
        <taxon>Neoptera</taxon>
        <taxon>Paraneoptera</taxon>
        <taxon>Thysanoptera</taxon>
        <taxon>Terebrantia</taxon>
        <taxon>Thripoidea</taxon>
        <taxon>Thripidae</taxon>
        <taxon>Thrips</taxon>
    </lineage>
</organism>
<protein>
    <submittedName>
        <fullName evidence="3">Uncharacterized protein LOC117645172</fullName>
    </submittedName>
</protein>
<feature type="region of interest" description="Disordered" evidence="1">
    <location>
        <begin position="364"/>
        <end position="409"/>
    </location>
</feature>
<feature type="region of interest" description="Disordered" evidence="1">
    <location>
        <begin position="208"/>
        <end position="239"/>
    </location>
</feature>
<keyword evidence="2" id="KW-1185">Reference proteome</keyword>
<dbReference type="Proteomes" id="UP000515158">
    <property type="component" value="Unplaced"/>
</dbReference>
<name>A0A6P8ZMR2_THRPL</name>
<dbReference type="AlphaFoldDB" id="A0A6P8ZMR2"/>
<feature type="compositionally biased region" description="Low complexity" evidence="1">
    <location>
        <begin position="373"/>
        <end position="383"/>
    </location>
</feature>
<sequence length="409" mass="46567">MRAARSAARRERAFSTVRFMLRRLHDSLRHNMNRDVEQVGERLTTFLERLPCRMFADRLEALSRTLDCRAVAARRRNNSRLAIALQKRRCALAANHGLSALYIRALDEVALLMFSVADYPLAEAPWNERLTRLQQQQRLQEEAGPLGDDELRRHREQRAQVVFQLARCCFVQGFLRMAGPKANKQAAKKDHRRDLPEFSLGLRHTSSDLFKQHPAGGGRRSQSVAESASSVEAEEGDDDDKLYQCEWGGDCKWSPSLLGYDLGEVMDDEVLDYCPIELKPTSVEACLKTIMDELGTEDPLNEYRHLLVMERFPDPEDADRTYPLMPPDFDPEKNIMDEQYGMFEQRFLDACHYFVADITGAAFEPEEKPPAAPTDAPAETAAPEPEPEPERLPSVTEEPEAHEEEQPPA</sequence>
<reference evidence="3" key="1">
    <citation type="submission" date="2025-08" db="UniProtKB">
        <authorList>
            <consortium name="RefSeq"/>
        </authorList>
    </citation>
    <scope>IDENTIFICATION</scope>
    <source>
        <tissue evidence="3">Total insect</tissue>
    </source>
</reference>
<dbReference type="GeneID" id="117645172"/>
<dbReference type="KEGG" id="tpal:117645172"/>
<accession>A0A6P8ZMR2</accession>
<evidence type="ECO:0000256" key="1">
    <source>
        <dbReference type="SAM" id="MobiDB-lite"/>
    </source>
</evidence>
<proteinExistence type="predicted"/>
<dbReference type="InParanoid" id="A0A6P8ZMR2"/>